<dbReference type="SMART" id="SM00871">
    <property type="entry name" value="AraC_E_bind"/>
    <property type="match status" value="1"/>
</dbReference>
<dbReference type="InterPro" id="IPR023393">
    <property type="entry name" value="START-like_dom_sf"/>
</dbReference>
<dbReference type="InterPro" id="IPR011256">
    <property type="entry name" value="Reg_factor_effector_dom_sf"/>
</dbReference>
<sequence>MKILKYILLLLLVLIVLGLIYVGTYDGKYDVKRSKVIKAPIAHAFNTVNDLKTWEKWGPWHDEDSTIVVTYGENTVGVGASSSWTSKDGPGSMKTIAIEPNKAIQQEISFMDNDPGGIYWNFEEVEGGTKVTWGMTAEKSPFMFKAIAAMVGGWDNMLGPMEEKGLDNLERVTVASIPEAPKFSLGNVSTTDVGGKVFIGYPHKVKIDHENMTKLFMQDMPKAGIHAAKAGLKLGDYTPGAVFSKYDETTNETEFYIGLLLNTKLAPAEGMQVINLPKGKAVTISKFGNYGVGDQEAHVAIDNYIIANELERTWPIWELYVNDPSKVSPDKIQTDIYYPLK</sequence>
<dbReference type="Gene3D" id="3.20.80.10">
    <property type="entry name" value="Regulatory factor, effector binding domain"/>
    <property type="match status" value="1"/>
</dbReference>
<dbReference type="InterPro" id="IPR010499">
    <property type="entry name" value="AraC_E-bd"/>
</dbReference>
<evidence type="ECO:0000313" key="2">
    <source>
        <dbReference type="EMBL" id="CAL2103627.1"/>
    </source>
</evidence>
<evidence type="ECO:0000313" key="3">
    <source>
        <dbReference type="Proteomes" id="UP001497527"/>
    </source>
</evidence>
<dbReference type="SUPFAM" id="SSF55961">
    <property type="entry name" value="Bet v1-like"/>
    <property type="match status" value="1"/>
</dbReference>
<dbReference type="Gene3D" id="3.30.530.20">
    <property type="match status" value="1"/>
</dbReference>
<dbReference type="EMBL" id="CAXJIO010000013">
    <property type="protein sequence ID" value="CAL2103627.1"/>
    <property type="molecule type" value="Genomic_DNA"/>
</dbReference>
<name>A0ABM9PDP1_9FLAO</name>
<proteinExistence type="predicted"/>
<protein>
    <submittedName>
        <fullName evidence="2">AraC_E_bind domain-containing protein</fullName>
    </submittedName>
</protein>
<comment type="caution">
    <text evidence="2">The sequence shown here is derived from an EMBL/GenBank/DDBJ whole genome shotgun (WGS) entry which is preliminary data.</text>
</comment>
<feature type="domain" description="AraC effector-binding" evidence="1">
    <location>
        <begin position="186"/>
        <end position="341"/>
    </location>
</feature>
<dbReference type="InterPro" id="IPR019587">
    <property type="entry name" value="Polyketide_cyclase/dehydratase"/>
</dbReference>
<dbReference type="RefSeq" id="WP_348717823.1">
    <property type="nucleotide sequence ID" value="NZ_CAXJIO010000013.1"/>
</dbReference>
<keyword evidence="3" id="KW-1185">Reference proteome</keyword>
<reference evidence="2 3" key="1">
    <citation type="submission" date="2024-05" db="EMBL/GenBank/DDBJ databases">
        <authorList>
            <person name="Duchaud E."/>
        </authorList>
    </citation>
    <scope>NUCLEOTIDE SEQUENCE [LARGE SCALE GENOMIC DNA]</scope>
    <source>
        <strain evidence="2">Ena-SAMPLE-TAB-13-05-2024-13:56:06:370-140308</strain>
    </source>
</reference>
<gene>
    <name evidence="2" type="ORF">T190423A01A_40220</name>
</gene>
<dbReference type="InterPro" id="IPR029442">
    <property type="entry name" value="GyrI-like"/>
</dbReference>
<accession>A0ABM9PDP1</accession>
<dbReference type="CDD" id="cd07818">
    <property type="entry name" value="SRPBCC_1"/>
    <property type="match status" value="1"/>
</dbReference>
<dbReference type="SUPFAM" id="SSF55136">
    <property type="entry name" value="Probable bacterial effector-binding domain"/>
    <property type="match status" value="1"/>
</dbReference>
<dbReference type="Pfam" id="PF06445">
    <property type="entry name" value="GyrI-like"/>
    <property type="match status" value="1"/>
</dbReference>
<dbReference type="Pfam" id="PF10604">
    <property type="entry name" value="Polyketide_cyc2"/>
    <property type="match status" value="1"/>
</dbReference>
<dbReference type="Proteomes" id="UP001497527">
    <property type="component" value="Unassembled WGS sequence"/>
</dbReference>
<organism evidence="2 3">
    <name type="scientific">Tenacibaculum polynesiense</name>
    <dbReference type="NCBI Taxonomy" id="3137857"/>
    <lineage>
        <taxon>Bacteria</taxon>
        <taxon>Pseudomonadati</taxon>
        <taxon>Bacteroidota</taxon>
        <taxon>Flavobacteriia</taxon>
        <taxon>Flavobacteriales</taxon>
        <taxon>Flavobacteriaceae</taxon>
        <taxon>Tenacibaculum</taxon>
    </lineage>
</organism>
<evidence type="ECO:0000259" key="1">
    <source>
        <dbReference type="SMART" id="SM00871"/>
    </source>
</evidence>